<feature type="domain" description="DUF4439" evidence="1">
    <location>
        <begin position="12"/>
        <end position="148"/>
    </location>
</feature>
<protein>
    <submittedName>
        <fullName evidence="2">Uncharacterized protein DUF4439</fullName>
    </submittedName>
</protein>
<dbReference type="InterPro" id="IPR009078">
    <property type="entry name" value="Ferritin-like_SF"/>
</dbReference>
<dbReference type="AlphaFoldDB" id="A0A3E0I0P9"/>
<dbReference type="CDD" id="cd00657">
    <property type="entry name" value="Ferritin_like"/>
    <property type="match status" value="1"/>
</dbReference>
<evidence type="ECO:0000313" key="3">
    <source>
        <dbReference type="Proteomes" id="UP000256269"/>
    </source>
</evidence>
<dbReference type="RefSeq" id="WP_116174171.1">
    <property type="nucleotide sequence ID" value="NZ_CP144375.1"/>
</dbReference>
<comment type="caution">
    <text evidence="2">The sequence shown here is derived from an EMBL/GenBank/DDBJ whole genome shotgun (WGS) entry which is preliminary data.</text>
</comment>
<keyword evidence="3" id="KW-1185">Reference proteome</keyword>
<dbReference type="Proteomes" id="UP000256269">
    <property type="component" value="Unassembled WGS sequence"/>
</dbReference>
<evidence type="ECO:0000259" key="1">
    <source>
        <dbReference type="Pfam" id="PF14530"/>
    </source>
</evidence>
<dbReference type="OrthoDB" id="5192349at2"/>
<proteinExistence type="predicted"/>
<accession>A0A3E0I0P9</accession>
<organism evidence="2 3">
    <name type="scientific">Kutzneria buriramensis</name>
    <dbReference type="NCBI Taxonomy" id="1045776"/>
    <lineage>
        <taxon>Bacteria</taxon>
        <taxon>Bacillati</taxon>
        <taxon>Actinomycetota</taxon>
        <taxon>Actinomycetes</taxon>
        <taxon>Pseudonocardiales</taxon>
        <taxon>Pseudonocardiaceae</taxon>
        <taxon>Kutzneria</taxon>
    </lineage>
</organism>
<gene>
    <name evidence="2" type="ORF">BCF44_103653</name>
</gene>
<dbReference type="EMBL" id="QUNO01000003">
    <property type="protein sequence ID" value="REH52201.1"/>
    <property type="molecule type" value="Genomic_DNA"/>
</dbReference>
<dbReference type="SUPFAM" id="SSF47240">
    <property type="entry name" value="Ferritin-like"/>
    <property type="match status" value="1"/>
</dbReference>
<dbReference type="Gene3D" id="1.20.1260.10">
    <property type="match status" value="1"/>
</dbReference>
<dbReference type="InterPro" id="IPR029447">
    <property type="entry name" value="DUF4439"/>
</dbReference>
<dbReference type="Pfam" id="PF14530">
    <property type="entry name" value="DUF4439"/>
    <property type="match status" value="1"/>
</dbReference>
<name>A0A3E0I0P9_9PSEU</name>
<sequence>MTSPVPTETVDALQRALAAEHAAIWAYGLAGAYLPAASDAALTKGAEAHTVRRDAVTATLQKAGATPKPAEPGYSVPQPLTNASSAFVLLVAAETDVVSAWRSVLEYTADAGIRKTALAALTDGAVRAMTWRQSGGQTPATPPLPGQPA</sequence>
<reference evidence="2 3" key="1">
    <citation type="submission" date="2018-08" db="EMBL/GenBank/DDBJ databases">
        <title>Genomic Encyclopedia of Archaeal and Bacterial Type Strains, Phase II (KMG-II): from individual species to whole genera.</title>
        <authorList>
            <person name="Goeker M."/>
        </authorList>
    </citation>
    <scope>NUCLEOTIDE SEQUENCE [LARGE SCALE GENOMIC DNA]</scope>
    <source>
        <strain evidence="2 3">DSM 45791</strain>
    </source>
</reference>
<dbReference type="InterPro" id="IPR012347">
    <property type="entry name" value="Ferritin-like"/>
</dbReference>
<evidence type="ECO:0000313" key="2">
    <source>
        <dbReference type="EMBL" id="REH52201.1"/>
    </source>
</evidence>